<dbReference type="Proteomes" id="UP000887574">
    <property type="component" value="Unplaced"/>
</dbReference>
<dbReference type="GO" id="GO:0003729">
    <property type="term" value="F:mRNA binding"/>
    <property type="evidence" value="ECO:0007669"/>
    <property type="project" value="TreeGrafter"/>
</dbReference>
<dbReference type="GO" id="GO:0003743">
    <property type="term" value="F:translation initiation factor activity"/>
    <property type="evidence" value="ECO:0007669"/>
    <property type="project" value="UniProtKB-KW"/>
</dbReference>
<sequence>MPSISMRKSSIFLLFDRPCSAAKVLIETPKKMRFLLNRISLPNFEEMEQELKNLELHNYPWILPTIADLLIEKCVMEPHFCPIYCHLLHKQLEIEKEFLICSQKTLRRLVIRKCQFMFDTENIIEQDYGNDVKVIEEVEEEKELWNVSTVYVLTRKDKKRFLGIVRLISQLFCHGIIGMKIIDWCLVELLSRYRNTSNEVYLEYIVQMVQNVDLAYSGVQQSKVSEKEPQRAVPNRTFKAICLYLTKVKHNHSKRIRFMIMNLEEHLQARQIHTY</sequence>
<dbReference type="AlphaFoldDB" id="A0A915DJE9"/>
<keyword evidence="3" id="KW-0648">Protein biosynthesis</keyword>
<keyword evidence="2" id="KW-0396">Initiation factor</keyword>
<evidence type="ECO:0000259" key="4">
    <source>
        <dbReference type="Pfam" id="PF02854"/>
    </source>
</evidence>
<reference evidence="6" key="1">
    <citation type="submission" date="2022-11" db="UniProtKB">
        <authorList>
            <consortium name="WormBaseParasite"/>
        </authorList>
    </citation>
    <scope>IDENTIFICATION</scope>
</reference>
<dbReference type="Pfam" id="PF02854">
    <property type="entry name" value="MIF4G"/>
    <property type="match status" value="1"/>
</dbReference>
<dbReference type="WBParaSite" id="jg20674">
    <property type="protein sequence ID" value="jg20674"/>
    <property type="gene ID" value="jg20674"/>
</dbReference>
<dbReference type="InterPro" id="IPR016024">
    <property type="entry name" value="ARM-type_fold"/>
</dbReference>
<keyword evidence="5" id="KW-1185">Reference proteome</keyword>
<protein>
    <submittedName>
        <fullName evidence="6">MIF4G domain-containing protein</fullName>
    </submittedName>
</protein>
<dbReference type="Gene3D" id="1.25.40.180">
    <property type="match status" value="1"/>
</dbReference>
<name>A0A915DJE9_9BILA</name>
<accession>A0A915DJE9</accession>
<organism evidence="5 6">
    <name type="scientific">Ditylenchus dipsaci</name>
    <dbReference type="NCBI Taxonomy" id="166011"/>
    <lineage>
        <taxon>Eukaryota</taxon>
        <taxon>Metazoa</taxon>
        <taxon>Ecdysozoa</taxon>
        <taxon>Nematoda</taxon>
        <taxon>Chromadorea</taxon>
        <taxon>Rhabditida</taxon>
        <taxon>Tylenchina</taxon>
        <taxon>Tylenchomorpha</taxon>
        <taxon>Sphaerularioidea</taxon>
        <taxon>Anguinidae</taxon>
        <taxon>Anguininae</taxon>
        <taxon>Ditylenchus</taxon>
    </lineage>
</organism>
<comment type="similarity">
    <text evidence="1">Belongs to the eukaryotic initiation factor 4G family.</text>
</comment>
<proteinExistence type="inferred from homology"/>
<dbReference type="SUPFAM" id="SSF48371">
    <property type="entry name" value="ARM repeat"/>
    <property type="match status" value="1"/>
</dbReference>
<evidence type="ECO:0000256" key="3">
    <source>
        <dbReference type="ARBA" id="ARBA00022917"/>
    </source>
</evidence>
<evidence type="ECO:0000256" key="1">
    <source>
        <dbReference type="ARBA" id="ARBA00005775"/>
    </source>
</evidence>
<evidence type="ECO:0000256" key="2">
    <source>
        <dbReference type="ARBA" id="ARBA00022540"/>
    </source>
</evidence>
<evidence type="ECO:0000313" key="5">
    <source>
        <dbReference type="Proteomes" id="UP000887574"/>
    </source>
</evidence>
<dbReference type="GO" id="GO:0016281">
    <property type="term" value="C:eukaryotic translation initiation factor 4F complex"/>
    <property type="evidence" value="ECO:0007669"/>
    <property type="project" value="TreeGrafter"/>
</dbReference>
<evidence type="ECO:0000313" key="6">
    <source>
        <dbReference type="WBParaSite" id="jg20674"/>
    </source>
</evidence>
<dbReference type="PANTHER" id="PTHR23253:SF9">
    <property type="entry name" value="EUKARYOTIC TRANSLATION INITIATION FACTOR 4 GAMMA 2"/>
    <property type="match status" value="1"/>
</dbReference>
<feature type="domain" description="MIF4G" evidence="4">
    <location>
        <begin position="30"/>
        <end position="263"/>
    </location>
</feature>
<dbReference type="PANTHER" id="PTHR23253">
    <property type="entry name" value="EUKARYOTIC TRANSLATION INITIATION FACTOR 4 GAMMA"/>
    <property type="match status" value="1"/>
</dbReference>
<dbReference type="InterPro" id="IPR003890">
    <property type="entry name" value="MIF4G-like_typ-3"/>
</dbReference>